<dbReference type="AlphaFoldDB" id="A0AAD7ZRQ6"/>
<accession>A0AAD7ZRQ6</accession>
<reference evidence="1" key="1">
    <citation type="journal article" date="2023" name="IScience">
        <title>Live-bearing cockroach genome reveals convergent evolutionary mechanisms linked to viviparity in insects and beyond.</title>
        <authorList>
            <person name="Fouks B."/>
            <person name="Harrison M.C."/>
            <person name="Mikhailova A.A."/>
            <person name="Marchal E."/>
            <person name="English S."/>
            <person name="Carruthers M."/>
            <person name="Jennings E.C."/>
            <person name="Chiamaka E.L."/>
            <person name="Frigard R.A."/>
            <person name="Pippel M."/>
            <person name="Attardo G.M."/>
            <person name="Benoit J.B."/>
            <person name="Bornberg-Bauer E."/>
            <person name="Tobe S.S."/>
        </authorList>
    </citation>
    <scope>NUCLEOTIDE SEQUENCE</scope>
    <source>
        <strain evidence="1">Stay&amp;Tobe</strain>
    </source>
</reference>
<sequence length="61" mass="6920">LTSADNVIVVIATSELSLAPEIQQSGKQESFTLTMTMDQNDSTRKSLTYEQQAHSYHWYPK</sequence>
<dbReference type="Proteomes" id="UP001233999">
    <property type="component" value="Unassembled WGS sequence"/>
</dbReference>
<keyword evidence="2" id="KW-1185">Reference proteome</keyword>
<gene>
    <name evidence="1" type="ORF">L9F63_002536</name>
</gene>
<organism evidence="1 2">
    <name type="scientific">Diploptera punctata</name>
    <name type="common">Pacific beetle cockroach</name>
    <dbReference type="NCBI Taxonomy" id="6984"/>
    <lineage>
        <taxon>Eukaryota</taxon>
        <taxon>Metazoa</taxon>
        <taxon>Ecdysozoa</taxon>
        <taxon>Arthropoda</taxon>
        <taxon>Hexapoda</taxon>
        <taxon>Insecta</taxon>
        <taxon>Pterygota</taxon>
        <taxon>Neoptera</taxon>
        <taxon>Polyneoptera</taxon>
        <taxon>Dictyoptera</taxon>
        <taxon>Blattodea</taxon>
        <taxon>Blaberoidea</taxon>
        <taxon>Blaberidae</taxon>
        <taxon>Diplopterinae</taxon>
        <taxon>Diploptera</taxon>
    </lineage>
</organism>
<reference evidence="1" key="2">
    <citation type="submission" date="2023-05" db="EMBL/GenBank/DDBJ databases">
        <authorList>
            <person name="Fouks B."/>
        </authorList>
    </citation>
    <scope>NUCLEOTIDE SEQUENCE</scope>
    <source>
        <strain evidence="1">Stay&amp;Tobe</strain>
        <tissue evidence="1">Testes</tissue>
    </source>
</reference>
<comment type="caution">
    <text evidence="1">The sequence shown here is derived from an EMBL/GenBank/DDBJ whole genome shotgun (WGS) entry which is preliminary data.</text>
</comment>
<name>A0AAD7ZRQ6_DIPPU</name>
<evidence type="ECO:0000313" key="2">
    <source>
        <dbReference type="Proteomes" id="UP001233999"/>
    </source>
</evidence>
<protein>
    <submittedName>
        <fullName evidence="1">Uncharacterized protein</fullName>
    </submittedName>
</protein>
<feature type="non-terminal residue" evidence="1">
    <location>
        <position position="1"/>
    </location>
</feature>
<proteinExistence type="predicted"/>
<evidence type="ECO:0000313" key="1">
    <source>
        <dbReference type="EMBL" id="KAJ9585665.1"/>
    </source>
</evidence>
<feature type="non-terminal residue" evidence="1">
    <location>
        <position position="61"/>
    </location>
</feature>
<dbReference type="EMBL" id="JASPKZ010007252">
    <property type="protein sequence ID" value="KAJ9585665.1"/>
    <property type="molecule type" value="Genomic_DNA"/>
</dbReference>